<proteinExistence type="predicted"/>
<reference evidence="1" key="1">
    <citation type="submission" date="2022-09" db="EMBL/GenBank/DDBJ databases">
        <title>Intensive care unit water sources are persistently colonized with multi-drug resistant bacteria and are the site of extensive horizontal gene transfer of antibiotic resistance genes.</title>
        <authorList>
            <person name="Diorio-Toth L."/>
        </authorList>
    </citation>
    <scope>NUCLEOTIDE SEQUENCE</scope>
    <source>
        <strain evidence="1">GD03796</strain>
    </source>
</reference>
<evidence type="ECO:0000313" key="1">
    <source>
        <dbReference type="EMBL" id="MDH1897591.1"/>
    </source>
</evidence>
<protein>
    <submittedName>
        <fullName evidence="1">Uncharacterized protein</fullName>
    </submittedName>
</protein>
<accession>A0AA43AHH8</accession>
<evidence type="ECO:0000313" key="2">
    <source>
        <dbReference type="Proteomes" id="UP001160758"/>
    </source>
</evidence>
<dbReference type="Proteomes" id="UP001160758">
    <property type="component" value="Unassembled WGS sequence"/>
</dbReference>
<dbReference type="RefSeq" id="WP_128830516.1">
    <property type="nucleotide sequence ID" value="NZ_JAOCFT010000001.1"/>
</dbReference>
<comment type="caution">
    <text evidence="1">The sequence shown here is derived from an EMBL/GenBank/DDBJ whole genome shotgun (WGS) entry which is preliminary data.</text>
</comment>
<dbReference type="EMBL" id="JAOCFT010000001">
    <property type="protein sequence ID" value="MDH1897591.1"/>
    <property type="molecule type" value="Genomic_DNA"/>
</dbReference>
<dbReference type="AlphaFoldDB" id="A0AA43AHH8"/>
<organism evidence="1 2">
    <name type="scientific">Aeromonas caviae</name>
    <name type="common">Aeromonas punctata</name>
    <dbReference type="NCBI Taxonomy" id="648"/>
    <lineage>
        <taxon>Bacteria</taxon>
        <taxon>Pseudomonadati</taxon>
        <taxon>Pseudomonadota</taxon>
        <taxon>Gammaproteobacteria</taxon>
        <taxon>Aeromonadales</taxon>
        <taxon>Aeromonadaceae</taxon>
        <taxon>Aeromonas</taxon>
    </lineage>
</organism>
<sequence>MDQATNTLIALGGGLLIALLGWAFSSSKVEMQVVDADDAWSQFDGVTSFQLTFYRQSGNTHRVVQIHGTREDVEAEIRKVFNRAGIRDQYMVGTRGDAIDYCRAYHNHRGSNEGKKVGGCLVSAL</sequence>
<gene>
    <name evidence="1" type="ORF">N5I07_08425</name>
</gene>
<name>A0AA43AHH8_AERCA</name>